<dbReference type="Proteomes" id="UP000036681">
    <property type="component" value="Unplaced"/>
</dbReference>
<proteinExistence type="predicted"/>
<organism evidence="1 2">
    <name type="scientific">Ascaris lumbricoides</name>
    <name type="common">Giant roundworm</name>
    <dbReference type="NCBI Taxonomy" id="6252"/>
    <lineage>
        <taxon>Eukaryota</taxon>
        <taxon>Metazoa</taxon>
        <taxon>Ecdysozoa</taxon>
        <taxon>Nematoda</taxon>
        <taxon>Chromadorea</taxon>
        <taxon>Rhabditida</taxon>
        <taxon>Spirurina</taxon>
        <taxon>Ascaridomorpha</taxon>
        <taxon>Ascaridoidea</taxon>
        <taxon>Ascarididae</taxon>
        <taxon>Ascaris</taxon>
    </lineage>
</organism>
<dbReference type="AlphaFoldDB" id="A0A0M3I5Y0"/>
<evidence type="ECO:0000313" key="2">
    <source>
        <dbReference type="WBParaSite" id="ALUE_0001239701-mRNA-1"/>
    </source>
</evidence>
<evidence type="ECO:0000313" key="1">
    <source>
        <dbReference type="Proteomes" id="UP000036681"/>
    </source>
</evidence>
<protein>
    <submittedName>
        <fullName evidence="2">Reductase_C domain-containing protein</fullName>
    </submittedName>
</protein>
<sequence>MRLGLNQADTVANLHSAKLISLKDRVVVGRRRKVEPLEEFEQQSFVN</sequence>
<accession>A0A0M3I5Y0</accession>
<dbReference type="WBParaSite" id="ALUE_0001239701-mRNA-1">
    <property type="protein sequence ID" value="ALUE_0001239701-mRNA-1"/>
    <property type="gene ID" value="ALUE_0001239701"/>
</dbReference>
<reference evidence="2" key="1">
    <citation type="submission" date="2017-02" db="UniProtKB">
        <authorList>
            <consortium name="WormBaseParasite"/>
        </authorList>
    </citation>
    <scope>IDENTIFICATION</scope>
</reference>
<name>A0A0M3I5Y0_ASCLU</name>
<keyword evidence="1" id="KW-1185">Reference proteome</keyword>